<protein>
    <submittedName>
        <fullName evidence="1">CAI-1 autoinducer sensor kinase/phosphatase CqsS</fullName>
    </submittedName>
</protein>
<gene>
    <name evidence="1" type="primary">cqsS</name>
    <name evidence="1" type="ORF">CM83_103244</name>
</gene>
<evidence type="ECO:0000313" key="1">
    <source>
        <dbReference type="EMBL" id="JAG26127.1"/>
    </source>
</evidence>
<reference evidence="1" key="1">
    <citation type="journal article" date="2014" name="PLoS ONE">
        <title>Transcriptome-Based Identification of ABC Transporters in the Western Tarnished Plant Bug Lygus hesperus.</title>
        <authorList>
            <person name="Hull J.J."/>
            <person name="Chaney K."/>
            <person name="Geib S.M."/>
            <person name="Fabrick J.A."/>
            <person name="Brent C.S."/>
            <person name="Walsh D."/>
            <person name="Lavine L.C."/>
        </authorList>
    </citation>
    <scope>NUCLEOTIDE SEQUENCE</scope>
</reference>
<sequence>HERKLFILHMCKRFFLNDSNQKAQKKFIYHLKLDEIDGGYDIEVCKPFFLTTLGFKKNNDSFVYNVLSKTEKNSLIPPEDRRGKNRPKTYIDRTVVKDHIESFHPTASHYRRAHAPNVRYLPSDVTIQFMYNDFKRKFSDYHFSYEFYRKALQEENIHFTKLGHELCEKCQLHDLHKNNHPEAVESCHECNEAQIHKAKYTKARALYKSHSETQFADDTICFSTDMQKVIMLPRMEEFKVALFTRRLSIYNQTFVPVGTKQKQHPYFSVLWHAALSGRDKEDVVSTFKQFFLQF</sequence>
<organism evidence="1">
    <name type="scientific">Lygus hesperus</name>
    <name type="common">Western plant bug</name>
    <dbReference type="NCBI Taxonomy" id="30085"/>
    <lineage>
        <taxon>Eukaryota</taxon>
        <taxon>Metazoa</taxon>
        <taxon>Ecdysozoa</taxon>
        <taxon>Arthropoda</taxon>
        <taxon>Hexapoda</taxon>
        <taxon>Insecta</taxon>
        <taxon>Pterygota</taxon>
        <taxon>Neoptera</taxon>
        <taxon>Paraneoptera</taxon>
        <taxon>Hemiptera</taxon>
        <taxon>Heteroptera</taxon>
        <taxon>Panheteroptera</taxon>
        <taxon>Cimicomorpha</taxon>
        <taxon>Miridae</taxon>
        <taxon>Mirini</taxon>
        <taxon>Lygus</taxon>
    </lineage>
</organism>
<reference evidence="1" key="2">
    <citation type="submission" date="2014-07" db="EMBL/GenBank/DDBJ databases">
        <authorList>
            <person name="Hull J."/>
        </authorList>
    </citation>
    <scope>NUCLEOTIDE SEQUENCE</scope>
</reference>
<dbReference type="PANTHER" id="PTHR10773:SF19">
    <property type="match status" value="1"/>
</dbReference>
<keyword evidence="1" id="KW-0808">Transferase</keyword>
<accession>A0A0A9XZA9</accession>
<dbReference type="PANTHER" id="PTHR10773">
    <property type="entry name" value="DNA-DIRECTED RNA POLYMERASES I, II, AND III SUBUNIT RPABC2"/>
    <property type="match status" value="1"/>
</dbReference>
<keyword evidence="1" id="KW-0418">Kinase</keyword>
<proteinExistence type="predicted"/>
<dbReference type="EMBL" id="GBHO01017477">
    <property type="protein sequence ID" value="JAG26127.1"/>
    <property type="molecule type" value="Transcribed_RNA"/>
</dbReference>
<dbReference type="AlphaFoldDB" id="A0A0A9XZA9"/>
<feature type="non-terminal residue" evidence="1">
    <location>
        <position position="294"/>
    </location>
</feature>
<dbReference type="GO" id="GO:0016301">
    <property type="term" value="F:kinase activity"/>
    <property type="evidence" value="ECO:0007669"/>
    <property type="project" value="UniProtKB-KW"/>
</dbReference>
<name>A0A0A9XZA9_LYGHE</name>
<feature type="non-terminal residue" evidence="1">
    <location>
        <position position="1"/>
    </location>
</feature>